<name>C5LWT2_PERM5</name>
<keyword evidence="3" id="KW-1185">Reference proteome</keyword>
<dbReference type="OMA" id="DRPGHQY"/>
<reference evidence="2 3" key="1">
    <citation type="submission" date="2008-07" db="EMBL/GenBank/DDBJ databases">
        <authorList>
            <person name="El-Sayed N."/>
            <person name="Caler E."/>
            <person name="Inman J."/>
            <person name="Amedeo P."/>
            <person name="Hass B."/>
            <person name="Wortman J."/>
        </authorList>
    </citation>
    <scope>NUCLEOTIDE SEQUENCE [LARGE SCALE GENOMIC DNA]</scope>
    <source>
        <strain evidence="3">ATCC 50983 / TXsc</strain>
    </source>
</reference>
<accession>C5LWT2</accession>
<dbReference type="AlphaFoldDB" id="C5LWT2"/>
<organism evidence="3">
    <name type="scientific">Perkinsus marinus (strain ATCC 50983 / TXsc)</name>
    <dbReference type="NCBI Taxonomy" id="423536"/>
    <lineage>
        <taxon>Eukaryota</taxon>
        <taxon>Sar</taxon>
        <taxon>Alveolata</taxon>
        <taxon>Perkinsozoa</taxon>
        <taxon>Perkinsea</taxon>
        <taxon>Perkinsida</taxon>
        <taxon>Perkinsidae</taxon>
        <taxon>Perkinsus</taxon>
    </lineage>
</organism>
<dbReference type="RefSeq" id="XP_002766093.1">
    <property type="nucleotide sequence ID" value="XM_002766047.1"/>
</dbReference>
<feature type="compositionally biased region" description="Low complexity" evidence="1">
    <location>
        <begin position="186"/>
        <end position="198"/>
    </location>
</feature>
<dbReference type="InParanoid" id="C5LWT2"/>
<evidence type="ECO:0000313" key="3">
    <source>
        <dbReference type="Proteomes" id="UP000007800"/>
    </source>
</evidence>
<feature type="non-terminal residue" evidence="2">
    <location>
        <position position="1"/>
    </location>
</feature>
<sequence length="293" mass="32514">LRKSGLKTLRKSASASNDRPGHQYGVKPLDVHTGMLRQLRRFLESAHHQRSVVHVEIEKGLSEAERRKLMGDYMMKKRTAIVCVGHPDAGYLGYVRGLVGTELERRKMSKARGEWKKKMLEYTKRKEEREAQKKRESLMEAAAKARKDAAEEARQKRQEAAARAAAAKKAAEARTSGGGGAGMGDAQGPVGSGQSPSGMENGMTGVAEEEREKGEEEETEPQMPEVEVTSEEITAKMAGGGRFRKMPLPDLTKDAVTTAYLRFSLPTVDEELKPGVPVFDEVRFVWDEEEEAR</sequence>
<feature type="region of interest" description="Disordered" evidence="1">
    <location>
        <begin position="124"/>
        <end position="248"/>
    </location>
</feature>
<evidence type="ECO:0000313" key="2">
    <source>
        <dbReference type="EMBL" id="EEQ98810.1"/>
    </source>
</evidence>
<gene>
    <name evidence="2" type="ORF">Pmar_PMAR026925</name>
</gene>
<feature type="region of interest" description="Disordered" evidence="1">
    <location>
        <begin position="1"/>
        <end position="25"/>
    </location>
</feature>
<feature type="compositionally biased region" description="Gly residues" evidence="1">
    <location>
        <begin position="176"/>
        <end position="185"/>
    </location>
</feature>
<feature type="non-terminal residue" evidence="2">
    <location>
        <position position="293"/>
    </location>
</feature>
<feature type="compositionally biased region" description="Basic and acidic residues" evidence="1">
    <location>
        <begin position="124"/>
        <end position="160"/>
    </location>
</feature>
<dbReference type="EMBL" id="GG686238">
    <property type="protein sequence ID" value="EEQ98810.1"/>
    <property type="molecule type" value="Genomic_DNA"/>
</dbReference>
<evidence type="ECO:0000256" key="1">
    <source>
        <dbReference type="SAM" id="MobiDB-lite"/>
    </source>
</evidence>
<dbReference type="GeneID" id="9062938"/>
<feature type="compositionally biased region" description="Basic residues" evidence="1">
    <location>
        <begin position="1"/>
        <end position="10"/>
    </location>
</feature>
<dbReference type="Proteomes" id="UP000007800">
    <property type="component" value="Unassembled WGS sequence"/>
</dbReference>
<protein>
    <submittedName>
        <fullName evidence="2">Uncharacterized protein</fullName>
    </submittedName>
</protein>
<proteinExistence type="predicted"/>